<dbReference type="PANTHER" id="PTHR16399">
    <property type="entry name" value="GASDERMIN"/>
    <property type="match status" value="1"/>
</dbReference>
<evidence type="ECO:0000256" key="3">
    <source>
        <dbReference type="ARBA" id="ARBA00023136"/>
    </source>
</evidence>
<gene>
    <name evidence="5" type="ORF">AAFF_G00082620</name>
</gene>
<keyword evidence="3" id="KW-0472">Membrane</keyword>
<feature type="domain" description="Gasdermin pore forming" evidence="4">
    <location>
        <begin position="1"/>
        <end position="225"/>
    </location>
</feature>
<reference evidence="5" key="1">
    <citation type="journal article" date="2023" name="Science">
        <title>Genome structures resolve the early diversification of teleost fishes.</title>
        <authorList>
            <person name="Parey E."/>
            <person name="Louis A."/>
            <person name="Montfort J."/>
            <person name="Bouchez O."/>
            <person name="Roques C."/>
            <person name="Iampietro C."/>
            <person name="Lluch J."/>
            <person name="Castinel A."/>
            <person name="Donnadieu C."/>
            <person name="Desvignes T."/>
            <person name="Floi Bucao C."/>
            <person name="Jouanno E."/>
            <person name="Wen M."/>
            <person name="Mejri S."/>
            <person name="Dirks R."/>
            <person name="Jansen H."/>
            <person name="Henkel C."/>
            <person name="Chen W.J."/>
            <person name="Zahm M."/>
            <person name="Cabau C."/>
            <person name="Klopp C."/>
            <person name="Thompson A.W."/>
            <person name="Robinson-Rechavi M."/>
            <person name="Braasch I."/>
            <person name="Lecointre G."/>
            <person name="Bobe J."/>
            <person name="Postlethwait J.H."/>
            <person name="Berthelot C."/>
            <person name="Roest Crollius H."/>
            <person name="Guiguen Y."/>
        </authorList>
    </citation>
    <scope>NUCLEOTIDE SEQUENCE</scope>
    <source>
        <strain evidence="5">NC1722</strain>
    </source>
</reference>
<dbReference type="Pfam" id="PF04598">
    <property type="entry name" value="Gasdermin"/>
    <property type="match status" value="1"/>
</dbReference>
<evidence type="ECO:0000313" key="6">
    <source>
        <dbReference type="Proteomes" id="UP001221898"/>
    </source>
</evidence>
<dbReference type="PANTHER" id="PTHR16399:SF18">
    <property type="entry name" value="GASDERMIN-A"/>
    <property type="match status" value="1"/>
</dbReference>
<evidence type="ECO:0000313" key="5">
    <source>
        <dbReference type="EMBL" id="KAJ8413755.1"/>
    </source>
</evidence>
<dbReference type="InterPro" id="IPR040460">
    <property type="entry name" value="Gasdermin_pore"/>
</dbReference>
<dbReference type="AlphaFoldDB" id="A0AAD7T3Y9"/>
<dbReference type="Proteomes" id="UP001221898">
    <property type="component" value="Unassembled WGS sequence"/>
</dbReference>
<protein>
    <recommendedName>
        <fullName evidence="4">Gasdermin pore forming domain-containing protein</fullName>
    </recommendedName>
</protein>
<evidence type="ECO:0000256" key="2">
    <source>
        <dbReference type="ARBA" id="ARBA00009279"/>
    </source>
</evidence>
<dbReference type="EMBL" id="JAINUG010000015">
    <property type="protein sequence ID" value="KAJ8413755.1"/>
    <property type="molecule type" value="Genomic_DNA"/>
</dbReference>
<dbReference type="InterPro" id="IPR007677">
    <property type="entry name" value="Gasdermin"/>
</dbReference>
<accession>A0AAD7T3Y9</accession>
<comment type="caution">
    <text evidence="5">The sequence shown here is derived from an EMBL/GenBank/DDBJ whole genome shotgun (WGS) entry which is preliminary data.</text>
</comment>
<comment type="similarity">
    <text evidence="2">Belongs to the gasdermin family.</text>
</comment>
<sequence length="382" mass="41895">MFQSITEDLVKHLDSNGELIPIASVIESSEVDVLSIVKIVKSSWMPFFKRERYRPTEIKLQELLQSGDTVDFGETCHKPIGDVDMYQEGQGIVGLQCNEQFIGDAEVNMEVVRTESTSKIEVETVSMSRDRIHHVLKNSTVNEEHYLIQKMKKSKQVMRLAVVYKVLKVKNPVTLRRMTRGEGHMSISACSLATMFAGGRVANVIKLKLEAGCVLGFGVYPLPLTKTEAQLEEGCLCTLNPSPLDKVPEGLRLSVQHLLQVAGLDRVEDFDCLNLLKPLGLLVGTLADLGKETVTLIMGLDSEVRGQVAELVEAVLERVCSGDGGDLQWSERFSRNTVTVADGMLMSCGLNLGEDLGSPGAPDVALLALYIALQGIGMLFVM</sequence>
<organism evidence="5 6">
    <name type="scientific">Aldrovandia affinis</name>
    <dbReference type="NCBI Taxonomy" id="143900"/>
    <lineage>
        <taxon>Eukaryota</taxon>
        <taxon>Metazoa</taxon>
        <taxon>Chordata</taxon>
        <taxon>Craniata</taxon>
        <taxon>Vertebrata</taxon>
        <taxon>Euteleostomi</taxon>
        <taxon>Actinopterygii</taxon>
        <taxon>Neopterygii</taxon>
        <taxon>Teleostei</taxon>
        <taxon>Notacanthiformes</taxon>
        <taxon>Halosauridae</taxon>
        <taxon>Aldrovandia</taxon>
    </lineage>
</organism>
<dbReference type="GO" id="GO:0012505">
    <property type="term" value="C:endomembrane system"/>
    <property type="evidence" value="ECO:0007669"/>
    <property type="project" value="UniProtKB-SubCell"/>
</dbReference>
<proteinExistence type="inferred from homology"/>
<evidence type="ECO:0000256" key="1">
    <source>
        <dbReference type="ARBA" id="ARBA00004308"/>
    </source>
</evidence>
<evidence type="ECO:0000259" key="4">
    <source>
        <dbReference type="Pfam" id="PF04598"/>
    </source>
</evidence>
<keyword evidence="6" id="KW-1185">Reference proteome</keyword>
<comment type="subcellular location">
    <subcellularLocation>
        <location evidence="1">Endomembrane system</location>
    </subcellularLocation>
</comment>
<name>A0AAD7T3Y9_9TELE</name>